<dbReference type="FunFam" id="3.40.50.300:FF:000181">
    <property type="entry name" value="Guanine nucleotide-binding protein subunit alpha"/>
    <property type="match status" value="1"/>
</dbReference>
<dbReference type="GO" id="GO:0032502">
    <property type="term" value="P:developmental process"/>
    <property type="evidence" value="ECO:0007669"/>
    <property type="project" value="UniProtKB-ARBA"/>
</dbReference>
<dbReference type="Pfam" id="PF00503">
    <property type="entry name" value="G-alpha"/>
    <property type="match status" value="1"/>
</dbReference>
<evidence type="ECO:0000256" key="1">
    <source>
        <dbReference type="ARBA" id="ARBA00022707"/>
    </source>
</evidence>
<dbReference type="GO" id="GO:0007189">
    <property type="term" value="P:adenylate cyclase-activating G protein-coupled receptor signaling pathway"/>
    <property type="evidence" value="ECO:0007669"/>
    <property type="project" value="TreeGrafter"/>
</dbReference>
<dbReference type="GO" id="GO:0005737">
    <property type="term" value="C:cytoplasm"/>
    <property type="evidence" value="ECO:0007669"/>
    <property type="project" value="TreeGrafter"/>
</dbReference>
<feature type="binding site" evidence="9">
    <location>
        <begin position="202"/>
        <end position="206"/>
    </location>
    <ligand>
        <name>GTP</name>
        <dbReference type="ChEBI" id="CHEBI:37565"/>
    </ligand>
</feature>
<dbReference type="SUPFAM" id="SSF47895">
    <property type="entry name" value="Transducin (alpha subunit), insertion domain"/>
    <property type="match status" value="1"/>
</dbReference>
<dbReference type="OrthoDB" id="5817230at2759"/>
<feature type="binding site" evidence="9">
    <location>
        <position position="326"/>
    </location>
    <ligand>
        <name>GTP</name>
        <dbReference type="ChEBI" id="CHEBI:37565"/>
    </ligand>
</feature>
<keyword evidence="12" id="KW-1185">Reference proteome</keyword>
<evidence type="ECO:0000313" key="11">
    <source>
        <dbReference type="EMBL" id="KAG1301333.1"/>
    </source>
</evidence>
<proteinExistence type="predicted"/>
<dbReference type="SMART" id="SM00275">
    <property type="entry name" value="G_alpha"/>
    <property type="match status" value="1"/>
</dbReference>
<keyword evidence="7" id="KW-0807">Transducer</keyword>
<evidence type="ECO:0000256" key="10">
    <source>
        <dbReference type="PIRSR" id="PIRSR601019-2"/>
    </source>
</evidence>
<dbReference type="GO" id="GO:0001664">
    <property type="term" value="F:G protein-coupled receptor binding"/>
    <property type="evidence" value="ECO:0007669"/>
    <property type="project" value="InterPro"/>
</dbReference>
<dbReference type="SUPFAM" id="SSF52540">
    <property type="entry name" value="P-loop containing nucleoside triphosphate hydrolases"/>
    <property type="match status" value="1"/>
</dbReference>
<feature type="binding site" evidence="9">
    <location>
        <begin position="44"/>
        <end position="49"/>
    </location>
    <ligand>
        <name>GTP</name>
        <dbReference type="ChEBI" id="CHEBI:37565"/>
    </ligand>
</feature>
<dbReference type="PANTHER" id="PTHR10218:SF369">
    <property type="entry name" value="GUANINE NUCLEOTIDE-BINDING PROTEIN ALPHA-2 SUBUNIT"/>
    <property type="match status" value="1"/>
</dbReference>
<dbReference type="PRINTS" id="PR01241">
    <property type="entry name" value="GPROTEINAFNG"/>
</dbReference>
<dbReference type="CDD" id="cd00066">
    <property type="entry name" value="G-alpha"/>
    <property type="match status" value="1"/>
</dbReference>
<dbReference type="GO" id="GO:0031683">
    <property type="term" value="F:G-protein beta/gamma-subunit complex binding"/>
    <property type="evidence" value="ECO:0007669"/>
    <property type="project" value="InterPro"/>
</dbReference>
<evidence type="ECO:0000256" key="3">
    <source>
        <dbReference type="ARBA" id="ARBA00022741"/>
    </source>
</evidence>
<dbReference type="InterPro" id="IPR002975">
    <property type="entry name" value="Fungi_Gprotein_alpha"/>
</dbReference>
<keyword evidence="2 10" id="KW-0479">Metal-binding</keyword>
<dbReference type="AlphaFoldDB" id="A0A9P7BM14"/>
<dbReference type="Gene3D" id="3.40.50.300">
    <property type="entry name" value="P-loop containing nucleotide triphosphate hydrolases"/>
    <property type="match status" value="1"/>
</dbReference>
<dbReference type="GO" id="GO:0005834">
    <property type="term" value="C:heterotrimeric G-protein complex"/>
    <property type="evidence" value="ECO:0007669"/>
    <property type="project" value="InterPro"/>
</dbReference>
<dbReference type="Proteomes" id="UP000716291">
    <property type="component" value="Unassembled WGS sequence"/>
</dbReference>
<dbReference type="PRINTS" id="PR00318">
    <property type="entry name" value="GPROTEINA"/>
</dbReference>
<accession>A0A9P7BM14</accession>
<evidence type="ECO:0000256" key="5">
    <source>
        <dbReference type="ARBA" id="ARBA00023134"/>
    </source>
</evidence>
<evidence type="ECO:0000256" key="9">
    <source>
        <dbReference type="PIRSR" id="PIRSR601019-1"/>
    </source>
</evidence>
<feature type="binding site" evidence="9">
    <location>
        <begin position="152"/>
        <end position="153"/>
    </location>
    <ligand>
        <name>GTP</name>
        <dbReference type="ChEBI" id="CHEBI:37565"/>
    </ligand>
</feature>
<feature type="binding site" evidence="9">
    <location>
        <begin position="271"/>
        <end position="274"/>
    </location>
    <ligand>
        <name>GTP</name>
        <dbReference type="ChEBI" id="CHEBI:37565"/>
    </ligand>
</feature>
<keyword evidence="1" id="KW-0519">Myristate</keyword>
<evidence type="ECO:0000256" key="2">
    <source>
        <dbReference type="ARBA" id="ARBA00022723"/>
    </source>
</evidence>
<organism evidence="11 12">
    <name type="scientific">Rhizopus oryzae</name>
    <name type="common">Mucormycosis agent</name>
    <name type="synonym">Rhizopus arrhizus var. delemar</name>
    <dbReference type="NCBI Taxonomy" id="64495"/>
    <lineage>
        <taxon>Eukaryota</taxon>
        <taxon>Fungi</taxon>
        <taxon>Fungi incertae sedis</taxon>
        <taxon>Mucoromycota</taxon>
        <taxon>Mucoromycotina</taxon>
        <taxon>Mucoromycetes</taxon>
        <taxon>Mucorales</taxon>
        <taxon>Mucorineae</taxon>
        <taxon>Rhizopodaceae</taxon>
        <taxon>Rhizopus</taxon>
    </lineage>
</organism>
<dbReference type="GO" id="GO:0046872">
    <property type="term" value="F:metal ion binding"/>
    <property type="evidence" value="ECO:0007669"/>
    <property type="project" value="UniProtKB-KW"/>
</dbReference>
<dbReference type="PROSITE" id="PS51882">
    <property type="entry name" value="G_ALPHA"/>
    <property type="match status" value="1"/>
</dbReference>
<gene>
    <name evidence="11" type="ORF">G6F64_011897</name>
</gene>
<evidence type="ECO:0000256" key="6">
    <source>
        <dbReference type="ARBA" id="ARBA00023139"/>
    </source>
</evidence>
<evidence type="ECO:0000256" key="8">
    <source>
        <dbReference type="ARBA" id="ARBA00023288"/>
    </source>
</evidence>
<dbReference type="Gene3D" id="1.10.400.10">
    <property type="entry name" value="GI Alpha 1, domain 2-like"/>
    <property type="match status" value="1"/>
</dbReference>
<dbReference type="EMBL" id="JAANQT010003176">
    <property type="protein sequence ID" value="KAG1301333.1"/>
    <property type="molecule type" value="Genomic_DNA"/>
</dbReference>
<evidence type="ECO:0008006" key="13">
    <source>
        <dbReference type="Google" id="ProtNLM"/>
    </source>
</evidence>
<keyword evidence="3 9" id="KW-0547">Nucleotide-binding</keyword>
<name>A0A9P7BM14_RHIOR</name>
<keyword evidence="4 10" id="KW-0460">Magnesium</keyword>
<keyword evidence="6" id="KW-0564">Palmitate</keyword>
<dbReference type="GO" id="GO:0005525">
    <property type="term" value="F:GTP binding"/>
    <property type="evidence" value="ECO:0007669"/>
    <property type="project" value="UniProtKB-KW"/>
</dbReference>
<feature type="binding site" evidence="10">
    <location>
        <position position="48"/>
    </location>
    <ligand>
        <name>Mg(2+)</name>
        <dbReference type="ChEBI" id="CHEBI:18420"/>
    </ligand>
</feature>
<keyword evidence="8" id="KW-0449">Lipoprotein</keyword>
<dbReference type="InterPro" id="IPR027417">
    <property type="entry name" value="P-loop_NTPase"/>
</dbReference>
<keyword evidence="5 9" id="KW-0342">GTP-binding</keyword>
<feature type="binding site" evidence="10">
    <location>
        <position position="183"/>
    </location>
    <ligand>
        <name>Mg(2+)</name>
        <dbReference type="ChEBI" id="CHEBI:18420"/>
    </ligand>
</feature>
<evidence type="ECO:0000256" key="4">
    <source>
        <dbReference type="ARBA" id="ARBA00022842"/>
    </source>
</evidence>
<dbReference type="InterPro" id="IPR001019">
    <property type="entry name" value="Gprotein_alpha_su"/>
</dbReference>
<reference evidence="11" key="1">
    <citation type="journal article" date="2020" name="Microb. Genom.">
        <title>Genetic diversity of clinical and environmental Mucorales isolates obtained from an investigation of mucormycosis cases among solid organ transplant recipients.</title>
        <authorList>
            <person name="Nguyen M.H."/>
            <person name="Kaul D."/>
            <person name="Muto C."/>
            <person name="Cheng S.J."/>
            <person name="Richter R.A."/>
            <person name="Bruno V.M."/>
            <person name="Liu G."/>
            <person name="Beyhan S."/>
            <person name="Sundermann A.J."/>
            <person name="Mounaud S."/>
            <person name="Pasculle A.W."/>
            <person name="Nierman W.C."/>
            <person name="Driscoll E."/>
            <person name="Cumbie R."/>
            <person name="Clancy C.J."/>
            <person name="Dupont C.L."/>
        </authorList>
    </citation>
    <scope>NUCLEOTIDE SEQUENCE</scope>
    <source>
        <strain evidence="11">GL11</strain>
    </source>
</reference>
<dbReference type="GO" id="GO:0010255">
    <property type="term" value="P:glucose mediated signaling pathway"/>
    <property type="evidence" value="ECO:0007669"/>
    <property type="project" value="UniProtKB-ARBA"/>
</dbReference>
<evidence type="ECO:0000313" key="12">
    <source>
        <dbReference type="Proteomes" id="UP000716291"/>
    </source>
</evidence>
<protein>
    <recommendedName>
        <fullName evidence="13">Guanine nucleotide-binding protein alpha-3 subunit</fullName>
    </recommendedName>
</protein>
<dbReference type="FunFam" id="1.10.400.10:FF:000007">
    <property type="entry name" value="Guanine nucleotide-binding protein subunit alpha"/>
    <property type="match status" value="1"/>
</dbReference>
<comment type="caution">
    <text evidence="11">The sequence shown here is derived from an EMBL/GenBank/DDBJ whole genome shotgun (WGS) entry which is preliminary data.</text>
</comment>
<evidence type="ECO:0000256" key="7">
    <source>
        <dbReference type="ARBA" id="ARBA00023224"/>
    </source>
</evidence>
<dbReference type="InterPro" id="IPR011025">
    <property type="entry name" value="GproteinA_insert"/>
</dbReference>
<dbReference type="GO" id="GO:0003924">
    <property type="term" value="F:GTPase activity"/>
    <property type="evidence" value="ECO:0007669"/>
    <property type="project" value="InterPro"/>
</dbReference>
<sequence>MGICHSSEKDDPERKRSSEIDRYLEKEKIVREKQCKVLLLGSGESGKSTILKQMKIINMNGYSTEELFTYRSIIYRNVVECAQTLIHAMAKLELSYEKQELRENVDKVLDYKVSGNPKSQLSPEIVAIIKLLKQDPAVISCFEKRDKFYIMDSAPYFFDSIERIGQASYVPSEQDVLRARLKTTGITEIQFPMGGLSIHMFDVGGQRSERKKWIHCFDNVTSVIFCVALSEYDQALLEESNQNRMLESLALFESVVNSRWFIRSSVMLLLNKVDIFKAKLTVSPLENYFPDYGGGADANKAAKYILWRFLQCNRNKLSIYPHLTQATDTSNIRFVFAAIKETLLQNALRDSGMI</sequence>
<dbReference type="PANTHER" id="PTHR10218">
    <property type="entry name" value="GTP-BINDING PROTEIN ALPHA SUBUNIT"/>
    <property type="match status" value="1"/>
</dbReference>
<feature type="binding site" evidence="9">
    <location>
        <begin position="177"/>
        <end position="183"/>
    </location>
    <ligand>
        <name>GTP</name>
        <dbReference type="ChEBI" id="CHEBI:37565"/>
    </ligand>
</feature>